<dbReference type="RefSeq" id="XP_025408620.1">
    <property type="nucleotide sequence ID" value="XM_025552835.1"/>
</dbReference>
<proteinExistence type="predicted"/>
<evidence type="ECO:0000313" key="3">
    <source>
        <dbReference type="RefSeq" id="XP_025408620.1"/>
    </source>
</evidence>
<sequence length="198" mass="22815">MNGEQGSDSTFTIQQELKLEYNQVMDTFISQISWRFEALSNIANDFEFLSGFHLNTLSIEDLKKHTSDLVLKYSSDLNIELLKKIECFKNQGEAIIPNFKMATYLDILNGIKTYELSSVYPNLVIAYRLLLTFPVTVASRERSFSKLKLIKTYLRSTMTQERLSNLAILSIENKITQTINFDDVIENFTSIKSRKISL</sequence>
<reference evidence="3" key="1">
    <citation type="submission" date="2025-08" db="UniProtKB">
        <authorList>
            <consortium name="RefSeq"/>
        </authorList>
    </citation>
    <scope>IDENTIFICATION</scope>
    <source>
        <tissue evidence="3">Whole body</tissue>
    </source>
</reference>
<dbReference type="GeneID" id="112682293"/>
<dbReference type="AlphaFoldDB" id="A0A8B8FE32"/>
<organism evidence="2 3">
    <name type="scientific">Sipha flava</name>
    <name type="common">yellow sugarcane aphid</name>
    <dbReference type="NCBI Taxonomy" id="143950"/>
    <lineage>
        <taxon>Eukaryota</taxon>
        <taxon>Metazoa</taxon>
        <taxon>Ecdysozoa</taxon>
        <taxon>Arthropoda</taxon>
        <taxon>Hexapoda</taxon>
        <taxon>Insecta</taxon>
        <taxon>Pterygota</taxon>
        <taxon>Neoptera</taxon>
        <taxon>Paraneoptera</taxon>
        <taxon>Hemiptera</taxon>
        <taxon>Sternorrhyncha</taxon>
        <taxon>Aphidomorpha</taxon>
        <taxon>Aphidoidea</taxon>
        <taxon>Aphididae</taxon>
        <taxon>Sipha</taxon>
    </lineage>
</organism>
<dbReference type="PANTHER" id="PTHR45749:SF21">
    <property type="entry name" value="DUF4371 DOMAIN-CONTAINING PROTEIN"/>
    <property type="match status" value="1"/>
</dbReference>
<evidence type="ECO:0000313" key="2">
    <source>
        <dbReference type="Proteomes" id="UP000694846"/>
    </source>
</evidence>
<dbReference type="PANTHER" id="PTHR45749">
    <property type="match status" value="1"/>
</dbReference>
<accession>A0A8B8FE32</accession>
<dbReference type="Pfam" id="PF05699">
    <property type="entry name" value="Dimer_Tnp_hAT"/>
    <property type="match status" value="1"/>
</dbReference>
<feature type="domain" description="HAT C-terminal dimerisation" evidence="1">
    <location>
        <begin position="104"/>
        <end position="174"/>
    </location>
</feature>
<gene>
    <name evidence="3" type="primary">LOC112682293</name>
</gene>
<dbReference type="InterPro" id="IPR012337">
    <property type="entry name" value="RNaseH-like_sf"/>
</dbReference>
<dbReference type="OrthoDB" id="6604952at2759"/>
<evidence type="ECO:0000259" key="1">
    <source>
        <dbReference type="Pfam" id="PF05699"/>
    </source>
</evidence>
<dbReference type="InterPro" id="IPR008906">
    <property type="entry name" value="HATC_C_dom"/>
</dbReference>
<name>A0A8B8FE32_9HEMI</name>
<protein>
    <submittedName>
        <fullName evidence="3">Uncharacterized protein LOC112682293</fullName>
    </submittedName>
</protein>
<dbReference type="Proteomes" id="UP000694846">
    <property type="component" value="Unplaced"/>
</dbReference>
<keyword evidence="2" id="KW-1185">Reference proteome</keyword>
<dbReference type="SUPFAM" id="SSF53098">
    <property type="entry name" value="Ribonuclease H-like"/>
    <property type="match status" value="1"/>
</dbReference>
<dbReference type="GO" id="GO:0046983">
    <property type="term" value="F:protein dimerization activity"/>
    <property type="evidence" value="ECO:0007669"/>
    <property type="project" value="InterPro"/>
</dbReference>